<name>A0A6B0V1C0_IXORI</name>
<dbReference type="EMBL" id="GIFC01013448">
    <property type="protein sequence ID" value="MXU95531.1"/>
    <property type="molecule type" value="Transcribed_RNA"/>
</dbReference>
<evidence type="ECO:0000313" key="1">
    <source>
        <dbReference type="EMBL" id="MXU95531.1"/>
    </source>
</evidence>
<accession>A0A6B0V1C0</accession>
<sequence>MLSKWCFFSMNVRHSGSVTVPCSVAAADDGGWLTDFLVMITVVVFCSAAGRVAEAGGVVAGGAAAASAGLTSCSAARTTSMTRCSTDLQSLGRATVFPSTDRVASAFPECCDELEARLCKLCESASLSFFIFSIISRSSFSHCAVSLSAVCSSLRARVTSSSWSIEDTEAAALSDVPWGDSLGELEAL</sequence>
<proteinExistence type="predicted"/>
<protein>
    <submittedName>
        <fullName evidence="1">Uncharacterized protein</fullName>
    </submittedName>
</protein>
<dbReference type="AlphaFoldDB" id="A0A6B0V1C0"/>
<organism evidence="1">
    <name type="scientific">Ixodes ricinus</name>
    <name type="common">Common tick</name>
    <name type="synonym">Acarus ricinus</name>
    <dbReference type="NCBI Taxonomy" id="34613"/>
    <lineage>
        <taxon>Eukaryota</taxon>
        <taxon>Metazoa</taxon>
        <taxon>Ecdysozoa</taxon>
        <taxon>Arthropoda</taxon>
        <taxon>Chelicerata</taxon>
        <taxon>Arachnida</taxon>
        <taxon>Acari</taxon>
        <taxon>Parasitiformes</taxon>
        <taxon>Ixodida</taxon>
        <taxon>Ixodoidea</taxon>
        <taxon>Ixodidae</taxon>
        <taxon>Ixodinae</taxon>
        <taxon>Ixodes</taxon>
    </lineage>
</organism>
<reference evidence="1" key="1">
    <citation type="submission" date="2019-12" db="EMBL/GenBank/DDBJ databases">
        <title>An insight into the sialome of adult female Ixodes ricinus ticks feeding for 6 days.</title>
        <authorList>
            <person name="Perner J."/>
            <person name="Ribeiro J.M.C."/>
        </authorList>
    </citation>
    <scope>NUCLEOTIDE SEQUENCE</scope>
    <source>
        <strain evidence="1">Semi-engorged</strain>
        <tissue evidence="1">Salivary glands</tissue>
    </source>
</reference>